<dbReference type="SUPFAM" id="SSF48452">
    <property type="entry name" value="TPR-like"/>
    <property type="match status" value="1"/>
</dbReference>
<accession>A0A939B445</accession>
<sequence>MKSKILISFFVAGAALCSCEPFSEMNTNPNNPIEVPANLLLPKVCQDAFTRSTDGMYADKMVIQTDGHSEDQFFEWNRGSFDTYNNELLQLEKLREEAVRTNDTVYLPLYKFMRSFHYYELTLRFGDIPYSDAMKGQSEGNYNAKYDTQEEVFAGILNDLTAADEELAASPDADVIEGDIIYGGDKLKWRKLINSFHLKVLLTLSHKATVGGINVQQEFARVAQLPLMESNADNGQLVYLDQEGNRYPQFNAQWSGYYMDKTYVDRMAERQDPRLFLFSLPTTTAAEAGKAVDDFTAYAGGDPTVPYGDNITLVGDGLISQINSRFRTDPTEEPTMLMGYAELQQVLAEAVVRGWIQGDAKQYYENGVRASFEFYETYATEYSQYVTQEDAATYLAGQLVRFDDTLTDEQKIERIIFQKYCVSFYQGGWDPYFENLRTGYPGFAHLAENPIPYRWMYPDTEYRYNTANVEEAITRQFGANNDRTTAQPWWLKE</sequence>
<keyword evidence="2" id="KW-1185">Reference proteome</keyword>
<evidence type="ECO:0000313" key="1">
    <source>
        <dbReference type="EMBL" id="MBM6662708.1"/>
    </source>
</evidence>
<dbReference type="Pfam" id="PF12771">
    <property type="entry name" value="SusD-like_2"/>
    <property type="match status" value="1"/>
</dbReference>
<organism evidence="1 2">
    <name type="scientific">Marseilla massiliensis</name>
    <dbReference type="NCBI Taxonomy" id="1841864"/>
    <lineage>
        <taxon>Bacteria</taxon>
        <taxon>Pseudomonadati</taxon>
        <taxon>Bacteroidota</taxon>
        <taxon>Bacteroidia</taxon>
        <taxon>Bacteroidales</taxon>
        <taxon>Prevotellaceae</taxon>
        <taxon>Marseilla</taxon>
    </lineage>
</organism>
<gene>
    <name evidence="1" type="ORF">H6B30_13285</name>
</gene>
<name>A0A939B445_9BACT</name>
<evidence type="ECO:0000313" key="2">
    <source>
        <dbReference type="Proteomes" id="UP000764045"/>
    </source>
</evidence>
<dbReference type="EMBL" id="JACJJL010000027">
    <property type="protein sequence ID" value="MBM6662708.1"/>
    <property type="molecule type" value="Genomic_DNA"/>
</dbReference>
<dbReference type="Proteomes" id="UP000764045">
    <property type="component" value="Unassembled WGS sequence"/>
</dbReference>
<protein>
    <submittedName>
        <fullName evidence="1">SusD/RagB family nutrient-binding outer membrane lipoprotein</fullName>
    </submittedName>
</protein>
<reference evidence="1 2" key="1">
    <citation type="journal article" date="2021" name="Sci. Rep.">
        <title>The distribution of antibiotic resistance genes in chicken gut microbiota commensals.</title>
        <authorList>
            <person name="Juricova H."/>
            <person name="Matiasovicova J."/>
            <person name="Kubasova T."/>
            <person name="Cejkova D."/>
            <person name="Rychlik I."/>
        </authorList>
    </citation>
    <scope>NUCLEOTIDE SEQUENCE [LARGE SCALE GENOMIC DNA]</scope>
    <source>
        <strain evidence="1 2">An819</strain>
    </source>
</reference>
<dbReference type="AlphaFoldDB" id="A0A939B445"/>
<dbReference type="InterPro" id="IPR041662">
    <property type="entry name" value="SusD-like_2"/>
</dbReference>
<comment type="caution">
    <text evidence="1">The sequence shown here is derived from an EMBL/GenBank/DDBJ whole genome shotgun (WGS) entry which is preliminary data.</text>
</comment>
<proteinExistence type="predicted"/>
<dbReference type="Gene3D" id="1.25.40.390">
    <property type="match status" value="1"/>
</dbReference>
<keyword evidence="1" id="KW-0449">Lipoprotein</keyword>
<dbReference type="PROSITE" id="PS51257">
    <property type="entry name" value="PROKAR_LIPOPROTEIN"/>
    <property type="match status" value="1"/>
</dbReference>
<dbReference type="RefSeq" id="WP_205111364.1">
    <property type="nucleotide sequence ID" value="NZ_JACJJL010000027.1"/>
</dbReference>
<dbReference type="InterPro" id="IPR011990">
    <property type="entry name" value="TPR-like_helical_dom_sf"/>
</dbReference>